<evidence type="ECO:0000256" key="1">
    <source>
        <dbReference type="SAM" id="MobiDB-lite"/>
    </source>
</evidence>
<feature type="compositionally biased region" description="Polar residues" evidence="1">
    <location>
        <begin position="170"/>
        <end position="188"/>
    </location>
</feature>
<accession>A0A803N3V7</accession>
<proteinExistence type="predicted"/>
<feature type="compositionally biased region" description="Acidic residues" evidence="1">
    <location>
        <begin position="190"/>
        <end position="199"/>
    </location>
</feature>
<name>A0A803N3V7_CHEQI</name>
<dbReference type="AlphaFoldDB" id="A0A803N3V7"/>
<feature type="region of interest" description="Disordered" evidence="1">
    <location>
        <begin position="164"/>
        <end position="199"/>
    </location>
</feature>
<protein>
    <submittedName>
        <fullName evidence="2">Uncharacterized protein</fullName>
    </submittedName>
</protein>
<reference evidence="2" key="1">
    <citation type="journal article" date="2017" name="Nature">
        <title>The genome of Chenopodium quinoa.</title>
        <authorList>
            <person name="Jarvis D.E."/>
            <person name="Ho Y.S."/>
            <person name="Lightfoot D.J."/>
            <person name="Schmoeckel S.M."/>
            <person name="Li B."/>
            <person name="Borm T.J.A."/>
            <person name="Ohyanagi H."/>
            <person name="Mineta K."/>
            <person name="Michell C.T."/>
            <person name="Saber N."/>
            <person name="Kharbatia N.M."/>
            <person name="Rupper R.R."/>
            <person name="Sharp A.R."/>
            <person name="Dally N."/>
            <person name="Boughton B.A."/>
            <person name="Woo Y.H."/>
            <person name="Gao G."/>
            <person name="Schijlen E.G.W.M."/>
            <person name="Guo X."/>
            <person name="Momin A.A."/>
            <person name="Negrao S."/>
            <person name="Al-Babili S."/>
            <person name="Gehring C."/>
            <person name="Roessner U."/>
            <person name="Jung C."/>
            <person name="Murphy K."/>
            <person name="Arold S.T."/>
            <person name="Gojobori T."/>
            <person name="van der Linden C.G."/>
            <person name="van Loo E.N."/>
            <person name="Jellen E.N."/>
            <person name="Maughan P.J."/>
            <person name="Tester M."/>
        </authorList>
    </citation>
    <scope>NUCLEOTIDE SEQUENCE [LARGE SCALE GENOMIC DNA]</scope>
    <source>
        <strain evidence="2">cv. PI 614886</strain>
    </source>
</reference>
<keyword evidence="3" id="KW-1185">Reference proteome</keyword>
<dbReference type="Proteomes" id="UP000596660">
    <property type="component" value="Unplaced"/>
</dbReference>
<dbReference type="Gramene" id="AUR62040028-RA">
    <property type="protein sequence ID" value="AUR62040028-RA:cds"/>
    <property type="gene ID" value="AUR62040028"/>
</dbReference>
<organism evidence="2 3">
    <name type="scientific">Chenopodium quinoa</name>
    <name type="common">Quinoa</name>
    <dbReference type="NCBI Taxonomy" id="63459"/>
    <lineage>
        <taxon>Eukaryota</taxon>
        <taxon>Viridiplantae</taxon>
        <taxon>Streptophyta</taxon>
        <taxon>Embryophyta</taxon>
        <taxon>Tracheophyta</taxon>
        <taxon>Spermatophyta</taxon>
        <taxon>Magnoliopsida</taxon>
        <taxon>eudicotyledons</taxon>
        <taxon>Gunneridae</taxon>
        <taxon>Pentapetalae</taxon>
        <taxon>Caryophyllales</taxon>
        <taxon>Chenopodiaceae</taxon>
        <taxon>Chenopodioideae</taxon>
        <taxon>Atripliceae</taxon>
        <taxon>Chenopodium</taxon>
    </lineage>
</organism>
<dbReference type="EnsemblPlants" id="AUR62040028-RA">
    <property type="protein sequence ID" value="AUR62040028-RA:cds"/>
    <property type="gene ID" value="AUR62040028"/>
</dbReference>
<evidence type="ECO:0000313" key="3">
    <source>
        <dbReference type="Proteomes" id="UP000596660"/>
    </source>
</evidence>
<evidence type="ECO:0000313" key="2">
    <source>
        <dbReference type="EnsemblPlants" id="AUR62040028-RA:cds"/>
    </source>
</evidence>
<sequence>IRAKNEIETPIPKLLSSLPSFSSLAAARSSVLLSRRRRCFVLLPRLFAFLCSNLYLSGAWKNLELKEYNFKAKGLPLEGGHLHPLLKNWKKDPFILYGSGVKKSDLKNKDTKSNYILPEEFLVGIKTQLVQEIAPTITAAVLDSIREVNPGINLVVPSTLQQLTPHDASSAPNRNTAQSGQSSKSFNQVVDDDELPRDE</sequence>
<reference evidence="2" key="2">
    <citation type="submission" date="2021-03" db="UniProtKB">
        <authorList>
            <consortium name="EnsemblPlants"/>
        </authorList>
    </citation>
    <scope>IDENTIFICATION</scope>
</reference>